<accession>A0ABW5P1V0</accession>
<feature type="modified residue" description="4-aspartylphosphate" evidence="1">
    <location>
        <position position="65"/>
    </location>
</feature>
<evidence type="ECO:0000313" key="4">
    <source>
        <dbReference type="Proteomes" id="UP001597475"/>
    </source>
</evidence>
<dbReference type="PANTHER" id="PTHR44520">
    <property type="entry name" value="RESPONSE REGULATOR RCP1-RELATED"/>
    <property type="match status" value="1"/>
</dbReference>
<dbReference type="InterPro" id="IPR011006">
    <property type="entry name" value="CheY-like_superfamily"/>
</dbReference>
<dbReference type="Gene3D" id="3.40.50.2300">
    <property type="match status" value="1"/>
</dbReference>
<evidence type="ECO:0000313" key="3">
    <source>
        <dbReference type="EMBL" id="MFD2608866.1"/>
    </source>
</evidence>
<proteinExistence type="predicted"/>
<dbReference type="Proteomes" id="UP001597475">
    <property type="component" value="Unassembled WGS sequence"/>
</dbReference>
<dbReference type="InterPro" id="IPR001789">
    <property type="entry name" value="Sig_transdc_resp-reg_receiver"/>
</dbReference>
<dbReference type="CDD" id="cd17557">
    <property type="entry name" value="REC_Rcp-like"/>
    <property type="match status" value="1"/>
</dbReference>
<dbReference type="InterPro" id="IPR052893">
    <property type="entry name" value="TCS_response_regulator"/>
</dbReference>
<evidence type="ECO:0000259" key="2">
    <source>
        <dbReference type="PROSITE" id="PS50110"/>
    </source>
</evidence>
<dbReference type="Pfam" id="PF00072">
    <property type="entry name" value="Response_reg"/>
    <property type="match status" value="1"/>
</dbReference>
<protein>
    <submittedName>
        <fullName evidence="3">Response regulator</fullName>
    </submittedName>
</protein>
<sequence length="144" mass="16162">MTGALRAHQVLLVEDSPTDVLLLETSIELGQLPLQLRLAEDGMEALRQLEQDLTEGNLPELILLDLNMPRMNGFEVLEALKEREDYQNLRVVVLTTSAASVDRERALELGAHAFVTKPFEFDRVIMLLGRVTSALNGQLEWHSV</sequence>
<comment type="caution">
    <text evidence="3">The sequence shown here is derived from an EMBL/GenBank/DDBJ whole genome shotgun (WGS) entry which is preliminary data.</text>
</comment>
<dbReference type="SUPFAM" id="SSF52172">
    <property type="entry name" value="CheY-like"/>
    <property type="match status" value="1"/>
</dbReference>
<organism evidence="3 4">
    <name type="scientific">Deinococcus taklimakanensis</name>
    <dbReference type="NCBI Taxonomy" id="536443"/>
    <lineage>
        <taxon>Bacteria</taxon>
        <taxon>Thermotogati</taxon>
        <taxon>Deinococcota</taxon>
        <taxon>Deinococci</taxon>
        <taxon>Deinococcales</taxon>
        <taxon>Deinococcaceae</taxon>
        <taxon>Deinococcus</taxon>
    </lineage>
</organism>
<dbReference type="RefSeq" id="WP_386843771.1">
    <property type="nucleotide sequence ID" value="NZ_JBHUMK010000020.1"/>
</dbReference>
<name>A0ABW5P1V0_9DEIO</name>
<keyword evidence="4" id="KW-1185">Reference proteome</keyword>
<feature type="domain" description="Response regulatory" evidence="2">
    <location>
        <begin position="9"/>
        <end position="132"/>
    </location>
</feature>
<gene>
    <name evidence="3" type="ORF">ACFSR9_05340</name>
</gene>
<dbReference type="PROSITE" id="PS50110">
    <property type="entry name" value="RESPONSE_REGULATORY"/>
    <property type="match status" value="1"/>
</dbReference>
<reference evidence="4" key="1">
    <citation type="journal article" date="2019" name="Int. J. Syst. Evol. Microbiol.">
        <title>The Global Catalogue of Microorganisms (GCM) 10K type strain sequencing project: providing services to taxonomists for standard genome sequencing and annotation.</title>
        <authorList>
            <consortium name="The Broad Institute Genomics Platform"/>
            <consortium name="The Broad Institute Genome Sequencing Center for Infectious Disease"/>
            <person name="Wu L."/>
            <person name="Ma J."/>
        </authorList>
    </citation>
    <scope>NUCLEOTIDE SEQUENCE [LARGE SCALE GENOMIC DNA]</scope>
    <source>
        <strain evidence="4">KCTC 33842</strain>
    </source>
</reference>
<dbReference type="PANTHER" id="PTHR44520:SF2">
    <property type="entry name" value="RESPONSE REGULATOR RCP1"/>
    <property type="match status" value="1"/>
</dbReference>
<dbReference type="SMART" id="SM00448">
    <property type="entry name" value="REC"/>
    <property type="match status" value="1"/>
</dbReference>
<keyword evidence="1" id="KW-0597">Phosphoprotein</keyword>
<evidence type="ECO:0000256" key="1">
    <source>
        <dbReference type="PROSITE-ProRule" id="PRU00169"/>
    </source>
</evidence>
<dbReference type="EMBL" id="JBHUMK010000020">
    <property type="protein sequence ID" value="MFD2608866.1"/>
    <property type="molecule type" value="Genomic_DNA"/>
</dbReference>